<name>A9V9X6_MONBE</name>
<evidence type="ECO:0000313" key="25">
    <source>
        <dbReference type="EMBL" id="EDQ85563.1"/>
    </source>
</evidence>
<evidence type="ECO:0000256" key="15">
    <source>
        <dbReference type="ARBA" id="ARBA00023242"/>
    </source>
</evidence>
<evidence type="ECO:0000256" key="22">
    <source>
        <dbReference type="SAM" id="MobiDB-lite"/>
    </source>
</evidence>
<dbReference type="InterPro" id="IPR003613">
    <property type="entry name" value="Ubox_domain"/>
</dbReference>
<feature type="region of interest" description="Disordered" evidence="22">
    <location>
        <begin position="493"/>
        <end position="519"/>
    </location>
</feature>
<dbReference type="InterPro" id="IPR026951">
    <property type="entry name" value="PPIL2_U-box_dom"/>
</dbReference>
<dbReference type="GO" id="GO:0061630">
    <property type="term" value="F:ubiquitin protein ligase activity"/>
    <property type="evidence" value="ECO:0000318"/>
    <property type="project" value="GO_Central"/>
</dbReference>
<keyword evidence="7" id="KW-0507">mRNA processing</keyword>
<dbReference type="PROSITE" id="PS51698">
    <property type="entry name" value="U_BOX"/>
    <property type="match status" value="1"/>
</dbReference>
<dbReference type="Gene3D" id="3.30.40.10">
    <property type="entry name" value="Zinc/RING finger domain, C3HC4 (zinc finger)"/>
    <property type="match status" value="2"/>
</dbReference>
<dbReference type="FunCoup" id="A9V9X6">
    <property type="interactions" value="1481"/>
</dbReference>
<evidence type="ECO:0000256" key="19">
    <source>
        <dbReference type="ARBA" id="ARBA00078275"/>
    </source>
</evidence>
<keyword evidence="12" id="KW-0007">Acetylation</keyword>
<dbReference type="PROSITE" id="PS50072">
    <property type="entry name" value="CSA_PPIASE_2"/>
    <property type="match status" value="1"/>
</dbReference>
<dbReference type="EC" id="2.3.2.27" evidence="5"/>
<dbReference type="GO" id="GO:0003755">
    <property type="term" value="F:peptidyl-prolyl cis-trans isomerase activity"/>
    <property type="evidence" value="ECO:0007669"/>
    <property type="project" value="InterPro"/>
</dbReference>
<evidence type="ECO:0000256" key="1">
    <source>
        <dbReference type="ARBA" id="ARBA00000900"/>
    </source>
</evidence>
<evidence type="ECO:0000256" key="4">
    <source>
        <dbReference type="ARBA" id="ARBA00007930"/>
    </source>
</evidence>
<dbReference type="CDD" id="cd16663">
    <property type="entry name" value="RING-Ubox_PPIL2"/>
    <property type="match status" value="1"/>
</dbReference>
<evidence type="ECO:0000256" key="18">
    <source>
        <dbReference type="ARBA" id="ARBA00073734"/>
    </source>
</evidence>
<dbReference type="SUPFAM" id="SSF50891">
    <property type="entry name" value="Cyclophilin-like"/>
    <property type="match status" value="1"/>
</dbReference>
<evidence type="ECO:0000256" key="2">
    <source>
        <dbReference type="ARBA" id="ARBA00004123"/>
    </source>
</evidence>
<dbReference type="InterPro" id="IPR002130">
    <property type="entry name" value="Cyclophilin-type_PPIase_dom"/>
</dbReference>
<dbReference type="Pfam" id="PF00160">
    <property type="entry name" value="Pro_isomerase"/>
    <property type="match status" value="1"/>
</dbReference>
<evidence type="ECO:0000256" key="16">
    <source>
        <dbReference type="ARBA" id="ARBA00059251"/>
    </source>
</evidence>
<dbReference type="SMART" id="SM00504">
    <property type="entry name" value="Ubox"/>
    <property type="match status" value="1"/>
</dbReference>
<dbReference type="Proteomes" id="UP000001357">
    <property type="component" value="Unassembled WGS sequence"/>
</dbReference>
<dbReference type="STRING" id="81824.A9V9X6"/>
<dbReference type="KEGG" id="mbr:MONBRDRAFT_34157"/>
<evidence type="ECO:0000256" key="9">
    <source>
        <dbReference type="ARBA" id="ARBA00022728"/>
    </source>
</evidence>
<dbReference type="InParanoid" id="A9V9X6"/>
<reference evidence="25 26" key="1">
    <citation type="journal article" date="2008" name="Nature">
        <title>The genome of the choanoflagellate Monosiga brevicollis and the origin of metazoans.</title>
        <authorList>
            <consortium name="JGI Sequencing"/>
            <person name="King N."/>
            <person name="Westbrook M.J."/>
            <person name="Young S.L."/>
            <person name="Kuo A."/>
            <person name="Abedin M."/>
            <person name="Chapman J."/>
            <person name="Fairclough S."/>
            <person name="Hellsten U."/>
            <person name="Isogai Y."/>
            <person name="Letunic I."/>
            <person name="Marr M."/>
            <person name="Pincus D."/>
            <person name="Putnam N."/>
            <person name="Rokas A."/>
            <person name="Wright K.J."/>
            <person name="Zuzow R."/>
            <person name="Dirks W."/>
            <person name="Good M."/>
            <person name="Goodstein D."/>
            <person name="Lemons D."/>
            <person name="Li W."/>
            <person name="Lyons J.B."/>
            <person name="Morris A."/>
            <person name="Nichols S."/>
            <person name="Richter D.J."/>
            <person name="Salamov A."/>
            <person name="Bork P."/>
            <person name="Lim W.A."/>
            <person name="Manning G."/>
            <person name="Miller W.T."/>
            <person name="McGinnis W."/>
            <person name="Shapiro H."/>
            <person name="Tjian R."/>
            <person name="Grigoriev I.V."/>
            <person name="Rokhsar D."/>
        </authorList>
    </citation>
    <scope>NUCLEOTIDE SEQUENCE [LARGE SCALE GENOMIC DNA]</scope>
    <source>
        <strain evidence="26">MX1 / ATCC 50154</strain>
    </source>
</reference>
<dbReference type="CDD" id="cd01923">
    <property type="entry name" value="cyclophilin_RING"/>
    <property type="match status" value="1"/>
</dbReference>
<dbReference type="GO" id="GO:0071013">
    <property type="term" value="C:catalytic step 2 spliceosome"/>
    <property type="evidence" value="ECO:0000318"/>
    <property type="project" value="GO_Central"/>
</dbReference>
<keyword evidence="10" id="KW-0833">Ubl conjugation pathway</keyword>
<evidence type="ECO:0000256" key="20">
    <source>
        <dbReference type="ARBA" id="ARBA00079124"/>
    </source>
</evidence>
<keyword evidence="14" id="KW-0508">mRNA splicing</keyword>
<feature type="domain" description="PPIase cyclophilin-type" evidence="23">
    <location>
        <begin position="295"/>
        <end position="440"/>
    </location>
</feature>
<dbReference type="Pfam" id="PF04641">
    <property type="entry name" value="Rtf2"/>
    <property type="match status" value="1"/>
</dbReference>
<protein>
    <recommendedName>
        <fullName evidence="18">RING-type E3 ubiquitin-protein ligase PPIL2</fullName>
        <ecNumber evidence="5">2.3.2.27</ecNumber>
    </recommendedName>
    <alternativeName>
        <fullName evidence="20">CYC4</fullName>
    </alternativeName>
    <alternativeName>
        <fullName evidence="19">Probable inactive peptidyl-prolyl cis-trans isomerase-like 2</fullName>
    </alternativeName>
</protein>
<gene>
    <name evidence="25" type="ORF">MONBRDRAFT_34157</name>
</gene>
<dbReference type="GO" id="GO:0006397">
    <property type="term" value="P:mRNA processing"/>
    <property type="evidence" value="ECO:0007669"/>
    <property type="project" value="UniProtKB-KW"/>
</dbReference>
<dbReference type="OMA" id="NFIKHCA"/>
<keyword evidence="15" id="KW-0539">Nucleus</keyword>
<dbReference type="GO" id="GO:0016567">
    <property type="term" value="P:protein ubiquitination"/>
    <property type="evidence" value="ECO:0007669"/>
    <property type="project" value="InterPro"/>
</dbReference>
<evidence type="ECO:0000256" key="6">
    <source>
        <dbReference type="ARBA" id="ARBA00022499"/>
    </source>
</evidence>
<evidence type="ECO:0000256" key="12">
    <source>
        <dbReference type="ARBA" id="ARBA00022990"/>
    </source>
</evidence>
<keyword evidence="26" id="KW-1185">Reference proteome</keyword>
<dbReference type="FunFam" id="3.30.40.10:FF:000079">
    <property type="entry name" value="Peptidyl-prolyl cis-trans isomerase 2"/>
    <property type="match status" value="1"/>
</dbReference>
<dbReference type="Gene3D" id="2.40.100.10">
    <property type="entry name" value="Cyclophilin-like"/>
    <property type="match status" value="1"/>
</dbReference>
<evidence type="ECO:0000256" key="5">
    <source>
        <dbReference type="ARBA" id="ARBA00012483"/>
    </source>
</evidence>
<comment type="similarity">
    <text evidence="4">Belongs to the cyclophilin-type PPIase family. PPIL2 subfamily.</text>
</comment>
<evidence type="ECO:0000256" key="17">
    <source>
        <dbReference type="ARBA" id="ARBA00061807"/>
    </source>
</evidence>
<comment type="subcellular location">
    <subcellularLocation>
        <location evidence="2">Nucleus</location>
    </subcellularLocation>
</comment>
<evidence type="ECO:0000256" key="3">
    <source>
        <dbReference type="ARBA" id="ARBA00004906"/>
    </source>
</evidence>
<dbReference type="InterPro" id="IPR020892">
    <property type="entry name" value="Cyclophilin-type_PPIase_CS"/>
</dbReference>
<dbReference type="PANTHER" id="PTHR45625">
    <property type="entry name" value="PEPTIDYL-PROLYL CIS-TRANS ISOMERASE-RELATED"/>
    <property type="match status" value="1"/>
</dbReference>
<dbReference type="InterPro" id="IPR013083">
    <property type="entry name" value="Znf_RING/FYVE/PHD"/>
</dbReference>
<evidence type="ECO:0000256" key="14">
    <source>
        <dbReference type="ARBA" id="ARBA00023187"/>
    </source>
</evidence>
<dbReference type="InterPro" id="IPR029000">
    <property type="entry name" value="Cyclophilin-like_dom_sf"/>
</dbReference>
<dbReference type="InterPro" id="IPR044666">
    <property type="entry name" value="Cyclophilin_A-like"/>
</dbReference>
<organism evidence="25 26">
    <name type="scientific">Monosiga brevicollis</name>
    <name type="common">Choanoflagellate</name>
    <dbReference type="NCBI Taxonomy" id="81824"/>
    <lineage>
        <taxon>Eukaryota</taxon>
        <taxon>Choanoflagellata</taxon>
        <taxon>Craspedida</taxon>
        <taxon>Salpingoecidae</taxon>
        <taxon>Monosiga</taxon>
    </lineage>
</organism>
<dbReference type="AlphaFoldDB" id="A9V9X6"/>
<proteinExistence type="inferred from homology"/>
<dbReference type="GeneID" id="5894835"/>
<dbReference type="eggNOG" id="KOG0883">
    <property type="taxonomic scope" value="Eukaryota"/>
</dbReference>
<sequence length="544" mass="60212">MGKNQHSKDRMFITATEWATLYGGKKKESQLSREFKNLPFDCCALTFQPFSNPVCTKNGVIYDLVNIVPFIRKYGIDPATGDKIQLKDLIKLNFHKNKDDKYHCPVTFKVFNEHTRITAVKTSGHVYAYEAIDQYNVKAKHWHDLMTDEPFKRSDLIDLQDPQHPEKNNFAAFYHVKNKGQLKDVSQAGASQPTSQLTAAGNNATSDVMKELDATEASWKTGPAIHSDTDFTRGLEDAQDNDHAAHYSTGEVSASFTSTHMSVRTRNRAAALEDDVVRYGRIKGKGYVRLKTSFGDINLELYCEQVPKTCENFLLLCRRGYYNNTIFHRLIRNFMIQGGDPTGTGKGGESAFADGKPFKDEFVHHLSHKGRGVLSMANAGPNTNRSQFFLTFRSCQHLDKKHTVFGQVVGGMDTLNDMERVPTDDSDHPQEEIKILKTEIFEDPFAAAEEAAVKERAEAAEKKKEIKKAADAANAAPKKHHSGVGQYISPAQLAQGGKRAGGSARDVPSGDSSTGASAPMSAKFRDLAAKRAKQGGGFGSFAGW</sequence>
<dbReference type="PROSITE" id="PS00170">
    <property type="entry name" value="CSA_PPIASE_1"/>
    <property type="match status" value="1"/>
</dbReference>
<keyword evidence="8" id="KW-0808">Transferase</keyword>
<dbReference type="EMBL" id="CH991572">
    <property type="protein sequence ID" value="EDQ85563.1"/>
    <property type="molecule type" value="Genomic_DNA"/>
</dbReference>
<comment type="function">
    <text evidence="16">Has a ubiquitin-protein ligase activity acting as an E3 ubiquitin protein ligase or as an ubiquitin-ubiquitin ligase promoting elongation of ubiquitin chains on substrates. By mediating 'Lys-48'-linked polyubiquitination of proteins could target them for proteasomal degradation. May also function as a chaperone, playing a role in transport to the cell membrane of BSG/Basigin for instance. Probable inactive PPIase with no peptidyl-prolyl cis-trans isomerase activity. As a component of the minor spliceosome, involved in the splicing of U12-type introns in pre-mRNAs.</text>
</comment>
<evidence type="ECO:0000313" key="26">
    <source>
        <dbReference type="Proteomes" id="UP000001357"/>
    </source>
</evidence>
<dbReference type="PANTHER" id="PTHR45625:SF1">
    <property type="entry name" value="RING-TYPE E3 UBIQUITIN-PROTEIN LIGASE PPIL2"/>
    <property type="match status" value="1"/>
</dbReference>
<keyword evidence="9" id="KW-0747">Spliceosome</keyword>
<evidence type="ECO:0000256" key="11">
    <source>
        <dbReference type="ARBA" id="ARBA00022843"/>
    </source>
</evidence>
<dbReference type="RefSeq" id="XP_001749512.1">
    <property type="nucleotide sequence ID" value="XM_001749460.1"/>
</dbReference>
<evidence type="ECO:0000259" key="24">
    <source>
        <dbReference type="PROSITE" id="PS51698"/>
    </source>
</evidence>
<dbReference type="GO" id="GO:0008380">
    <property type="term" value="P:RNA splicing"/>
    <property type="evidence" value="ECO:0007669"/>
    <property type="project" value="UniProtKB-KW"/>
</dbReference>
<comment type="catalytic activity">
    <reaction evidence="1">
        <text>S-ubiquitinyl-[E2 ubiquitin-conjugating enzyme]-L-cysteine + [acceptor protein]-L-lysine = [E2 ubiquitin-conjugating enzyme]-L-cysteine + N(6)-ubiquitinyl-[acceptor protein]-L-lysine.</text>
        <dbReference type="EC" id="2.3.2.27"/>
    </reaction>
</comment>
<evidence type="ECO:0000256" key="13">
    <source>
        <dbReference type="ARBA" id="ARBA00023054"/>
    </source>
</evidence>
<dbReference type="SUPFAM" id="SSF57850">
    <property type="entry name" value="RING/U-box"/>
    <property type="match status" value="1"/>
</dbReference>
<evidence type="ECO:0000256" key="21">
    <source>
        <dbReference type="SAM" id="Coils"/>
    </source>
</evidence>
<dbReference type="GO" id="GO:0006457">
    <property type="term" value="P:protein folding"/>
    <property type="evidence" value="ECO:0000318"/>
    <property type="project" value="GO_Central"/>
</dbReference>
<accession>A9V9X6</accession>
<keyword evidence="11" id="KW-0832">Ubl conjugation</keyword>
<dbReference type="FunFam" id="2.40.100.10:FF:000018">
    <property type="entry name" value="Peptidyl-prolyl cis-trans isomerase-like 2"/>
    <property type="match status" value="1"/>
</dbReference>
<dbReference type="PRINTS" id="PR00153">
    <property type="entry name" value="CSAPPISMRASE"/>
</dbReference>
<evidence type="ECO:0000256" key="10">
    <source>
        <dbReference type="ARBA" id="ARBA00022786"/>
    </source>
</evidence>
<feature type="domain" description="U-box" evidence="24">
    <location>
        <begin position="36"/>
        <end position="109"/>
    </location>
</feature>
<evidence type="ECO:0000259" key="23">
    <source>
        <dbReference type="PROSITE" id="PS50072"/>
    </source>
</evidence>
<comment type="subunit">
    <text evidence="17">Component of the minor spliceosome, which splices U12-type introns. Within this complex, interacts with PRPF8/PRP8, EFTUD2/SNU114 and PLRG1. Interacts with isoform 2 of BSG. Interacts (via the PPIase cyclophilin-type domain) with CRNKL1; they may form a trimeric complex with HSP90.</text>
</comment>
<feature type="coiled-coil region" evidence="21">
    <location>
        <begin position="445"/>
        <end position="476"/>
    </location>
</feature>
<keyword evidence="6" id="KW-1017">Isopeptide bond</keyword>
<keyword evidence="13 21" id="KW-0175">Coiled coil</keyword>
<comment type="pathway">
    <text evidence="3">Protein modification; protein ubiquitination.</text>
</comment>
<evidence type="ECO:0000256" key="7">
    <source>
        <dbReference type="ARBA" id="ARBA00022664"/>
    </source>
</evidence>
<evidence type="ECO:0000256" key="8">
    <source>
        <dbReference type="ARBA" id="ARBA00022679"/>
    </source>
</evidence>